<proteinExistence type="predicted"/>
<dbReference type="EMBL" id="QGKV02000832">
    <property type="protein sequence ID" value="KAF3542707.1"/>
    <property type="molecule type" value="Genomic_DNA"/>
</dbReference>
<comment type="caution">
    <text evidence="1">The sequence shown here is derived from an EMBL/GenBank/DDBJ whole genome shotgun (WGS) entry which is preliminary data.</text>
</comment>
<reference evidence="1 2" key="1">
    <citation type="journal article" date="2020" name="BMC Genomics">
        <title>Intraspecific diversification of the crop wild relative Brassica cretica Lam. using demographic model selection.</title>
        <authorList>
            <person name="Kioukis A."/>
            <person name="Michalopoulou V.A."/>
            <person name="Briers L."/>
            <person name="Pirintsos S."/>
            <person name="Studholme D.J."/>
            <person name="Pavlidis P."/>
            <person name="Sarris P.F."/>
        </authorList>
    </citation>
    <scope>NUCLEOTIDE SEQUENCE [LARGE SCALE GENOMIC DNA]</scope>
    <source>
        <strain evidence="2">cv. PFS-1207/04</strain>
    </source>
</reference>
<evidence type="ECO:0000313" key="2">
    <source>
        <dbReference type="Proteomes" id="UP000266723"/>
    </source>
</evidence>
<accession>A0ABQ7BTS6</accession>
<organism evidence="1 2">
    <name type="scientific">Brassica cretica</name>
    <name type="common">Mustard</name>
    <dbReference type="NCBI Taxonomy" id="69181"/>
    <lineage>
        <taxon>Eukaryota</taxon>
        <taxon>Viridiplantae</taxon>
        <taxon>Streptophyta</taxon>
        <taxon>Embryophyta</taxon>
        <taxon>Tracheophyta</taxon>
        <taxon>Spermatophyta</taxon>
        <taxon>Magnoliopsida</taxon>
        <taxon>eudicotyledons</taxon>
        <taxon>Gunneridae</taxon>
        <taxon>Pentapetalae</taxon>
        <taxon>rosids</taxon>
        <taxon>malvids</taxon>
        <taxon>Brassicales</taxon>
        <taxon>Brassicaceae</taxon>
        <taxon>Brassiceae</taxon>
        <taxon>Brassica</taxon>
    </lineage>
</organism>
<protein>
    <submittedName>
        <fullName evidence="1">Uncharacterized protein</fullName>
    </submittedName>
</protein>
<sequence length="143" mass="16000">MSFNVQAALCFSLGEPLSAFSGSHLVTRHLVLNLPCCGSCLPWSFIKAQIYQGTLRGKAVVRWSELAFSWSHWISTPCKVNIQRSRTWDLEPGSWDPEPRVFPGTPLLAPPTFGIRQSWLARLLLVDCPLILMLVMTGPSHDH</sequence>
<gene>
    <name evidence="1" type="ORF">DY000_02007063</name>
</gene>
<dbReference type="Proteomes" id="UP000266723">
    <property type="component" value="Unassembled WGS sequence"/>
</dbReference>
<evidence type="ECO:0000313" key="1">
    <source>
        <dbReference type="EMBL" id="KAF3542707.1"/>
    </source>
</evidence>
<keyword evidence="2" id="KW-1185">Reference proteome</keyword>
<name>A0ABQ7BTS6_BRACR</name>